<keyword evidence="6" id="KW-1003">Cell membrane</keyword>
<evidence type="ECO:0000256" key="7">
    <source>
        <dbReference type="ARBA" id="ARBA00022692"/>
    </source>
</evidence>
<evidence type="ECO:0000313" key="17">
    <source>
        <dbReference type="Proteomes" id="UP000189761"/>
    </source>
</evidence>
<dbReference type="GO" id="GO:0008360">
    <property type="term" value="P:regulation of cell shape"/>
    <property type="evidence" value="ECO:0007669"/>
    <property type="project" value="UniProtKB-KW"/>
</dbReference>
<dbReference type="Proteomes" id="UP000189761">
    <property type="component" value="Unassembled WGS sequence"/>
</dbReference>
<proteinExistence type="inferred from homology"/>
<evidence type="ECO:0000259" key="14">
    <source>
        <dbReference type="Pfam" id="PF00905"/>
    </source>
</evidence>
<comment type="pathway">
    <text evidence="3">Cell wall biogenesis; peptidoglycan biosynthesis.</text>
</comment>
<dbReference type="Pfam" id="PF03717">
    <property type="entry name" value="PBP_dimer"/>
    <property type="match status" value="1"/>
</dbReference>
<dbReference type="GO" id="GO:0008658">
    <property type="term" value="F:penicillin binding"/>
    <property type="evidence" value="ECO:0007669"/>
    <property type="project" value="InterPro"/>
</dbReference>
<dbReference type="GO" id="GO:0005886">
    <property type="term" value="C:plasma membrane"/>
    <property type="evidence" value="ECO:0007669"/>
    <property type="project" value="UniProtKB-SubCell"/>
</dbReference>
<evidence type="ECO:0000256" key="13">
    <source>
        <dbReference type="ARBA" id="ARBA00034000"/>
    </source>
</evidence>
<keyword evidence="7" id="KW-0812">Transmembrane</keyword>
<evidence type="ECO:0000313" key="16">
    <source>
        <dbReference type="EMBL" id="OOP68145.1"/>
    </source>
</evidence>
<dbReference type="Gene3D" id="1.10.10.1230">
    <property type="entry name" value="Penicillin-binding protein, N-terminal non-catalytic domain, head sub-domain"/>
    <property type="match status" value="1"/>
</dbReference>
<evidence type="ECO:0000256" key="3">
    <source>
        <dbReference type="ARBA" id="ARBA00004752"/>
    </source>
</evidence>
<organism evidence="16 17">
    <name type="scientific">Heyndrickxia oleronia</name>
    <dbReference type="NCBI Taxonomy" id="38875"/>
    <lineage>
        <taxon>Bacteria</taxon>
        <taxon>Bacillati</taxon>
        <taxon>Bacillota</taxon>
        <taxon>Bacilli</taxon>
        <taxon>Bacillales</taxon>
        <taxon>Bacillaceae</taxon>
        <taxon>Heyndrickxia</taxon>
    </lineage>
</organism>
<keyword evidence="9" id="KW-0573">Peptidoglycan synthesis</keyword>
<keyword evidence="17" id="KW-1185">Reference proteome</keyword>
<dbReference type="GO" id="GO:0009002">
    <property type="term" value="F:serine-type D-Ala-D-Ala carboxypeptidase activity"/>
    <property type="evidence" value="ECO:0007669"/>
    <property type="project" value="UniProtKB-EC"/>
</dbReference>
<evidence type="ECO:0000256" key="9">
    <source>
        <dbReference type="ARBA" id="ARBA00022984"/>
    </source>
</evidence>
<name>A0A8E2I8Y9_9BACI</name>
<dbReference type="InterPro" id="IPR050515">
    <property type="entry name" value="Beta-lactam/transpept"/>
</dbReference>
<dbReference type="Pfam" id="PF00905">
    <property type="entry name" value="Transpeptidase"/>
    <property type="match status" value="1"/>
</dbReference>
<evidence type="ECO:0000256" key="6">
    <source>
        <dbReference type="ARBA" id="ARBA00022475"/>
    </source>
</evidence>
<keyword evidence="8" id="KW-0133">Cell shape</keyword>
<dbReference type="InterPro" id="IPR005311">
    <property type="entry name" value="PBP_dimer"/>
</dbReference>
<dbReference type="SUPFAM" id="SSF56519">
    <property type="entry name" value="Penicillin binding protein dimerisation domain"/>
    <property type="match status" value="1"/>
</dbReference>
<feature type="domain" description="Penicillin-binding protein dimerisation" evidence="15">
    <location>
        <begin position="56"/>
        <end position="309"/>
    </location>
</feature>
<dbReference type="GO" id="GO:0071555">
    <property type="term" value="P:cell wall organization"/>
    <property type="evidence" value="ECO:0007669"/>
    <property type="project" value="UniProtKB-KW"/>
</dbReference>
<evidence type="ECO:0000256" key="11">
    <source>
        <dbReference type="ARBA" id="ARBA00023136"/>
    </source>
</evidence>
<dbReference type="PANTHER" id="PTHR30627">
    <property type="entry name" value="PEPTIDOGLYCAN D,D-TRANSPEPTIDASE"/>
    <property type="match status" value="1"/>
</dbReference>
<evidence type="ECO:0000256" key="10">
    <source>
        <dbReference type="ARBA" id="ARBA00022989"/>
    </source>
</evidence>
<reference evidence="16 17" key="1">
    <citation type="submission" date="2017-01" db="EMBL/GenBank/DDBJ databases">
        <title>Draft genome sequence of Bacillus oleronius.</title>
        <authorList>
            <person name="Allam M."/>
        </authorList>
    </citation>
    <scope>NUCLEOTIDE SEQUENCE [LARGE SCALE GENOMIC DNA]</scope>
    <source>
        <strain evidence="16 17">DSM 9356</strain>
    </source>
</reference>
<dbReference type="Gene3D" id="3.40.710.10">
    <property type="entry name" value="DD-peptidase/beta-lactamase superfamily"/>
    <property type="match status" value="1"/>
</dbReference>
<dbReference type="GO" id="GO:0071972">
    <property type="term" value="F:peptidoglycan L,D-transpeptidase activity"/>
    <property type="evidence" value="ECO:0007669"/>
    <property type="project" value="TreeGrafter"/>
</dbReference>
<dbReference type="EC" id="3.4.16.4" evidence="5"/>
<comment type="similarity">
    <text evidence="4">Belongs to the transpeptidase family.</text>
</comment>
<evidence type="ECO:0000256" key="5">
    <source>
        <dbReference type="ARBA" id="ARBA00012448"/>
    </source>
</evidence>
<dbReference type="RefSeq" id="WP_078110238.1">
    <property type="nucleotide sequence ID" value="NZ_CP065424.1"/>
</dbReference>
<dbReference type="SUPFAM" id="SSF56601">
    <property type="entry name" value="beta-lactamase/transpeptidase-like"/>
    <property type="match status" value="1"/>
</dbReference>
<comment type="catalytic activity">
    <reaction evidence="13">
        <text>Preferential cleavage: (Ac)2-L-Lys-D-Ala-|-D-Ala. Also transpeptidation of peptidyl-alanyl moieties that are N-acyl substituents of D-alanine.</text>
        <dbReference type="EC" id="3.4.16.4"/>
    </reaction>
</comment>
<dbReference type="InterPro" id="IPR036138">
    <property type="entry name" value="PBP_dimer_sf"/>
</dbReference>
<dbReference type="PANTHER" id="PTHR30627:SF2">
    <property type="entry name" value="PEPTIDOGLYCAN D,D-TRANSPEPTIDASE MRDA"/>
    <property type="match status" value="1"/>
</dbReference>
<dbReference type="InterPro" id="IPR001460">
    <property type="entry name" value="PCN-bd_Tpept"/>
</dbReference>
<dbReference type="InterPro" id="IPR012338">
    <property type="entry name" value="Beta-lactam/transpept-like"/>
</dbReference>
<protein>
    <recommendedName>
        <fullName evidence="5">serine-type D-Ala-D-Ala carboxypeptidase</fullName>
        <ecNumber evidence="5">3.4.16.4</ecNumber>
    </recommendedName>
</protein>
<dbReference type="Gene3D" id="3.90.1310.10">
    <property type="entry name" value="Penicillin-binding protein 2a (Domain 2)"/>
    <property type="match status" value="1"/>
</dbReference>
<dbReference type="EMBL" id="MTLA01000133">
    <property type="protein sequence ID" value="OOP68145.1"/>
    <property type="molecule type" value="Genomic_DNA"/>
</dbReference>
<dbReference type="UniPathway" id="UPA00219"/>
<comment type="caution">
    <text evidence="16">The sequence shown here is derived from an EMBL/GenBank/DDBJ whole genome shotgun (WGS) entry which is preliminary data.</text>
</comment>
<dbReference type="AlphaFoldDB" id="A0A8E2I8Y9"/>
<sequence>MSKKKKVYIPIRMNILFFIVFLLFSLLIFRLGIVQIVYGDTYKNEIKKTQDVIISIPVPRGQIIDRNGYLIVGNQPLNAITYTRPQSIETEQILEIAKKLARMINKKSEEDIKAITERDRKDFWILKHPKEAQAKVSPLDEAMLKKKKLDKNEYDKEIYQLILKRITKKEIQSFTEKELEVLAIYREMMSGYPLSPQIIKNKNVTKEEMAIIAENLDVLPGVNTMTDWDRYNTYKQENGYAPLASVLGKITTSKEGLPRELANYYEAIGYSRNDRVGKSYLEYQYEEILRGQKEKINNVTNKQGNVVESNVLRKGKRGNDLVLSIDMELQQKVEEIISREIMKHKTASQPYLDRAFVTVMNPNTGEILALGGKLLEADKTGNNQMVDFALGNMITSYSMGSTVKAATVLTGYQTGAIAPNTYLEDRPLYFKDTKKKSSWNTSGFGQINDLYALKRSSNVYMFLTAMKIGGQQTYIPNGPLYIDKVEALKKFRHNFAQFGLGVKTGIDLPGEQIGYGGAIPDEPGKVLDFAIGQYDTYTPLQLVQYISTIANGGYRIQPHLAKEIREPGEHMSELGPIIQEISPKILNKLDMKTEWIERVQQGLISVVNEPLGTGYGMIKNKQFKIAGKTGTAQAQYDGPKAGHPMLWNLTFAGYAPYDNPEVAISVVVPWSVTDKNFSPNLVIADEVFKAYFDLKKNRGEMENSTTIQTIKKQTDTTKNEETIEE</sequence>
<dbReference type="GO" id="GO:0009252">
    <property type="term" value="P:peptidoglycan biosynthetic process"/>
    <property type="evidence" value="ECO:0007669"/>
    <property type="project" value="UniProtKB-UniPathway"/>
</dbReference>
<comment type="subcellular location">
    <subcellularLocation>
        <location evidence="2">Cell membrane</location>
    </subcellularLocation>
    <subcellularLocation>
        <location evidence="1">Membrane</location>
        <topology evidence="1">Single-pass membrane protein</topology>
    </subcellularLocation>
</comment>
<evidence type="ECO:0000256" key="1">
    <source>
        <dbReference type="ARBA" id="ARBA00004167"/>
    </source>
</evidence>
<gene>
    <name evidence="16" type="ORF">BWZ43_12020</name>
</gene>
<keyword evidence="12" id="KW-0961">Cell wall biogenesis/degradation</keyword>
<feature type="domain" description="Penicillin-binding protein transpeptidase" evidence="14">
    <location>
        <begin position="356"/>
        <end position="672"/>
    </location>
</feature>
<accession>A0A8E2I8Y9</accession>
<keyword evidence="10" id="KW-1133">Transmembrane helix</keyword>
<evidence type="ECO:0000259" key="15">
    <source>
        <dbReference type="Pfam" id="PF03717"/>
    </source>
</evidence>
<keyword evidence="11" id="KW-0472">Membrane</keyword>
<evidence type="ECO:0000256" key="2">
    <source>
        <dbReference type="ARBA" id="ARBA00004236"/>
    </source>
</evidence>
<evidence type="ECO:0000256" key="12">
    <source>
        <dbReference type="ARBA" id="ARBA00023316"/>
    </source>
</evidence>
<evidence type="ECO:0000256" key="8">
    <source>
        <dbReference type="ARBA" id="ARBA00022960"/>
    </source>
</evidence>
<evidence type="ECO:0000256" key="4">
    <source>
        <dbReference type="ARBA" id="ARBA00007171"/>
    </source>
</evidence>